<evidence type="ECO:0000313" key="14">
    <source>
        <dbReference type="Proteomes" id="UP000694941"/>
    </source>
</evidence>
<evidence type="ECO:0000256" key="2">
    <source>
        <dbReference type="ARBA" id="ARBA00004687"/>
    </source>
</evidence>
<feature type="transmembrane region" description="Helical" evidence="12">
    <location>
        <begin position="322"/>
        <end position="344"/>
    </location>
</feature>
<feature type="transmembrane region" description="Helical" evidence="12">
    <location>
        <begin position="548"/>
        <end position="568"/>
    </location>
</feature>
<feature type="transmembrane region" description="Helical" evidence="12">
    <location>
        <begin position="648"/>
        <end position="665"/>
    </location>
</feature>
<evidence type="ECO:0000256" key="11">
    <source>
        <dbReference type="ARBA" id="ARBA00023180"/>
    </source>
</evidence>
<comment type="subcellular location">
    <subcellularLocation>
        <location evidence="1 12">Endoplasmic reticulum membrane</location>
        <topology evidence="1 12">Multi-pass membrane protein</topology>
    </subcellularLocation>
</comment>
<proteinExistence type="inferred from homology"/>
<feature type="transmembrane region" description="Helical" evidence="12">
    <location>
        <begin position="515"/>
        <end position="536"/>
    </location>
</feature>
<keyword evidence="11" id="KW-0325">Glycoprotein</keyword>
<organism evidence="14 15">
    <name type="scientific">Limulus polyphemus</name>
    <name type="common">Atlantic horseshoe crab</name>
    <dbReference type="NCBI Taxonomy" id="6850"/>
    <lineage>
        <taxon>Eukaryota</taxon>
        <taxon>Metazoa</taxon>
        <taxon>Ecdysozoa</taxon>
        <taxon>Arthropoda</taxon>
        <taxon>Chelicerata</taxon>
        <taxon>Merostomata</taxon>
        <taxon>Xiphosura</taxon>
        <taxon>Limulidae</taxon>
        <taxon>Limulus</taxon>
    </lineage>
</organism>
<sequence length="929" mass="104620">MFYGILGLSIHVLFLYSIFDIYFKSPIIHGMKSHSPPVSPARRLVLIVADGLRADKFFEVDSEGHSRSPFLRDIITSKGSWGVSHTRVPTESRPGHVALIAGFYEDVSAVAKGWKENPVEFDSVFNQSRFTWSWGSPDILPMFAKGAVGNHVFTHTYPAELEDFAAKDMAKLDTWVFDQFKEFLLQAKKNSTLMDMVNQDRVIFFLHLLGLDTNGHGHSPGSVEYLENIRTVDKGLKECVDLLSEYFGHDNKTSFIFTSDHGMTDWGSHGMGHPHETLTPIVAWGAGVRGPIGAGRDLYRDGLSEAWKLSIFRRTDVGQADVAPLISILLGISIPVNSIGVLPFEFLGTNARQQALAVETNIKQILEHYHLKVKLKKESTFSIFFRHFRDLTPERERELLEIFNILMNQNRYNDAIQVGIKLMQLALQGLTYYQRYDRFTLNCSILFGFLGWLSYVGILIIRDHTSILHKSLEVQSDKAQESGIGIQNLTIGLFSGAVTIIITFLLYVQNAPTMYYLYFLSPVLLWTLVAVNWNVYKEAKAYVDHHNYVLQLLGLGVLGIFGLELLVISFFRRWMLSLGLVAIAFWPLGTSLKDTDKLLTLTWIGSTLLMAVFPLLPVVGREANYNMVPEVGIAINTSHRKGESNQNALITAAQVVLLIIGSFTIRSTAASIENKEGLPLLNQLVAWIILVILPTLPVFGSPYVLTRLLNVAASLVGTYLLLCVSHEGLFGLCLCILMFLWLCVEHRLSHLHYHLQDVIFLGSISSQQRKSPVQSLTLQDFRRAYFFVFFIFTAFFGTGNIASVNSFEPASVYCFLTVFNPFVMGFLLLIKIMIPFLIVSCAFRGILVTLKIPNKALFLLVLLMSDFMGLHFFFMVTDTGSWLDIGTSISHYVIVMTTTIFVMILNSVASFLTRTTWKLRPPQLKRHLP</sequence>
<evidence type="ECO:0000256" key="8">
    <source>
        <dbReference type="ARBA" id="ARBA00022824"/>
    </source>
</evidence>
<feature type="transmembrane region" description="Helical" evidence="12">
    <location>
        <begin position="856"/>
        <end position="877"/>
    </location>
</feature>
<keyword evidence="8 12" id="KW-0256">Endoplasmic reticulum</keyword>
<reference evidence="15" key="1">
    <citation type="submission" date="2025-08" db="UniProtKB">
        <authorList>
            <consortium name="RefSeq"/>
        </authorList>
    </citation>
    <scope>IDENTIFICATION</scope>
    <source>
        <tissue evidence="15">Muscle</tissue>
    </source>
</reference>
<evidence type="ECO:0000256" key="12">
    <source>
        <dbReference type="RuleBase" id="RU367138"/>
    </source>
</evidence>
<dbReference type="InterPro" id="IPR017850">
    <property type="entry name" value="Alkaline_phosphatase_core_sf"/>
</dbReference>
<feature type="transmembrane region" description="Helical" evidence="12">
    <location>
        <begin position="677"/>
        <end position="699"/>
    </location>
</feature>
<feature type="transmembrane region" description="Helical" evidence="12">
    <location>
        <begin position="784"/>
        <end position="802"/>
    </location>
</feature>
<dbReference type="SUPFAM" id="SSF53649">
    <property type="entry name" value="Alkaline phosphatase-like"/>
    <property type="match status" value="1"/>
</dbReference>
<keyword evidence="7 12" id="KW-0812">Transmembrane</keyword>
<comment type="function">
    <text evidence="12">Ethanolamine phosphate transferase involved in glycosylphosphatidylinositol-anchor biosynthesis. Transfers ethanolamine phosphate to the first alpha-1,4-linked mannose of the glycosylphosphatidylinositol precursor of GPI-anchor.</text>
</comment>
<evidence type="ECO:0000256" key="6">
    <source>
        <dbReference type="ARBA" id="ARBA00022679"/>
    </source>
</evidence>
<evidence type="ECO:0000256" key="5">
    <source>
        <dbReference type="ARBA" id="ARBA00022502"/>
    </source>
</evidence>
<keyword evidence="9 12" id="KW-1133">Transmembrane helix</keyword>
<feature type="domain" description="GPI ethanolamine phosphate transferase 1 C-terminal" evidence="13">
    <location>
        <begin position="428"/>
        <end position="881"/>
    </location>
</feature>
<comment type="pathway">
    <text evidence="2 12">Glycolipid biosynthesis; glycosylphosphatidylinositol-anchor biosynthesis.</text>
</comment>
<evidence type="ECO:0000256" key="9">
    <source>
        <dbReference type="ARBA" id="ARBA00022989"/>
    </source>
</evidence>
<protein>
    <recommendedName>
        <fullName evidence="4 12">GPI ethanolamine phosphate transferase 1</fullName>
        <ecNumber evidence="12">2.-.-.-</ecNumber>
    </recommendedName>
</protein>
<gene>
    <name evidence="15" type="primary">LOC106461991</name>
</gene>
<evidence type="ECO:0000256" key="1">
    <source>
        <dbReference type="ARBA" id="ARBA00004477"/>
    </source>
</evidence>
<keyword evidence="10 12" id="KW-0472">Membrane</keyword>
<keyword evidence="6 12" id="KW-0808">Transferase</keyword>
<evidence type="ECO:0000256" key="7">
    <source>
        <dbReference type="ARBA" id="ARBA00022692"/>
    </source>
</evidence>
<dbReference type="RefSeq" id="XP_022244817.1">
    <property type="nucleotide sequence ID" value="XM_022389109.1"/>
</dbReference>
<feature type="transmembrane region" description="Helical" evidence="12">
    <location>
        <begin position="822"/>
        <end position="844"/>
    </location>
</feature>
<evidence type="ECO:0000259" key="13">
    <source>
        <dbReference type="Pfam" id="PF04987"/>
    </source>
</evidence>
<dbReference type="Pfam" id="PF01663">
    <property type="entry name" value="Phosphodiest"/>
    <property type="match status" value="1"/>
</dbReference>
<feature type="transmembrane region" description="Helical" evidence="12">
    <location>
        <begin position="489"/>
        <end position="509"/>
    </location>
</feature>
<feature type="transmembrane region" description="Helical" evidence="12">
    <location>
        <begin position="889"/>
        <end position="912"/>
    </location>
</feature>
<keyword evidence="5 12" id="KW-0337">GPI-anchor biosynthesis</keyword>
<dbReference type="CDD" id="cd16020">
    <property type="entry name" value="GPI_EPT_1"/>
    <property type="match status" value="1"/>
</dbReference>
<evidence type="ECO:0000256" key="3">
    <source>
        <dbReference type="ARBA" id="ARBA00008400"/>
    </source>
</evidence>
<dbReference type="Proteomes" id="UP000694941">
    <property type="component" value="Unplaced"/>
</dbReference>
<dbReference type="EC" id="2.-.-.-" evidence="12"/>
<feature type="transmembrane region" description="Helical" evidence="12">
    <location>
        <begin position="599"/>
        <end position="619"/>
    </location>
</feature>
<dbReference type="PANTHER" id="PTHR12250:SF0">
    <property type="entry name" value="GPI ETHANOLAMINE PHOSPHATE TRANSFERASE 1"/>
    <property type="match status" value="1"/>
</dbReference>
<dbReference type="InterPro" id="IPR007070">
    <property type="entry name" value="GPI_EtnP_transferase_1"/>
</dbReference>
<comment type="similarity">
    <text evidence="3 12">Belongs to the PIGG/PIGN/PIGO family. PIGN subfamily.</text>
</comment>
<evidence type="ECO:0000313" key="15">
    <source>
        <dbReference type="RefSeq" id="XP_022244817.1"/>
    </source>
</evidence>
<dbReference type="InterPro" id="IPR037671">
    <property type="entry name" value="PIGN_N"/>
</dbReference>
<feature type="transmembrane region" description="Helical" evidence="12">
    <location>
        <begin position="439"/>
        <end position="461"/>
    </location>
</feature>
<evidence type="ECO:0000256" key="10">
    <source>
        <dbReference type="ARBA" id="ARBA00023136"/>
    </source>
</evidence>
<dbReference type="InterPro" id="IPR002591">
    <property type="entry name" value="Phosphodiest/P_Trfase"/>
</dbReference>
<dbReference type="Pfam" id="PF04987">
    <property type="entry name" value="PigN"/>
    <property type="match status" value="1"/>
</dbReference>
<dbReference type="InterPro" id="IPR017852">
    <property type="entry name" value="GPI_EtnP_transferase_1_C"/>
</dbReference>
<accession>A0ABM1SMG1</accession>
<keyword evidence="14" id="KW-1185">Reference proteome</keyword>
<feature type="transmembrane region" description="Helical" evidence="12">
    <location>
        <begin position="719"/>
        <end position="744"/>
    </location>
</feature>
<evidence type="ECO:0000256" key="4">
    <source>
        <dbReference type="ARBA" id="ARBA00020831"/>
    </source>
</evidence>
<name>A0ABM1SMG1_LIMPO</name>
<dbReference type="PANTHER" id="PTHR12250">
    <property type="entry name" value="PHOSPHATIDYLINOSITOL GLYCAN, CLASS N"/>
    <property type="match status" value="1"/>
</dbReference>
<dbReference type="Gene3D" id="3.40.720.10">
    <property type="entry name" value="Alkaline Phosphatase, subunit A"/>
    <property type="match status" value="1"/>
</dbReference>
<dbReference type="GeneID" id="106461991"/>